<protein>
    <submittedName>
        <fullName evidence="1">Uncharacterized protein</fullName>
    </submittedName>
</protein>
<name>A0ACB8TYJ0_9APHY</name>
<sequence>MSTRPRPRPKPRPRVVSTAPPSSPGVPLAASPIEPVVIDIDDDDDARFFKNRNRTLQSWKKLDKLAEEQESKRTKAPSPVPNEDNEDLTPRRRKHKKVENDVLPSWTKDPKAALISSDEDSDDDIVEIVAPSSSPSTARRRIDKSKRKRSRSRSLTPPPALPTHTLEYARETVRRMLGGNVRAASPTFIEENSFDNVELNPELAKIAMEAKRQSSLHPGHSRSPSPEVGGGPPTVALKVRWKKHPQNPGGKDGVWAFHMKRHDSFSILFSEVADIAGVLMNNVIITYKGNRVFSSASPHDAYDKQTFEYLQKNRHRSPGPSNALNAVHQSRESSPAGTEGDDSAAASEAEEDAEDDDRLKITLRAASLKSLNLTVRQTTKCSAILRAFLKYNNLSEKYPSSPTKGKKGKKGKSQATGPALVVDGDRLSPDDEISVADLEDGDMVEVVGL</sequence>
<reference evidence="1" key="1">
    <citation type="journal article" date="2021" name="Environ. Microbiol.">
        <title>Gene family expansions and transcriptome signatures uncover fungal adaptations to wood decay.</title>
        <authorList>
            <person name="Hage H."/>
            <person name="Miyauchi S."/>
            <person name="Viragh M."/>
            <person name="Drula E."/>
            <person name="Min B."/>
            <person name="Chaduli D."/>
            <person name="Navarro D."/>
            <person name="Favel A."/>
            <person name="Norest M."/>
            <person name="Lesage-Meessen L."/>
            <person name="Balint B."/>
            <person name="Merenyi Z."/>
            <person name="de Eugenio L."/>
            <person name="Morin E."/>
            <person name="Martinez A.T."/>
            <person name="Baldrian P."/>
            <person name="Stursova M."/>
            <person name="Martinez M.J."/>
            <person name="Novotny C."/>
            <person name="Magnuson J.K."/>
            <person name="Spatafora J.W."/>
            <person name="Maurice S."/>
            <person name="Pangilinan J."/>
            <person name="Andreopoulos W."/>
            <person name="LaButti K."/>
            <person name="Hundley H."/>
            <person name="Na H."/>
            <person name="Kuo A."/>
            <person name="Barry K."/>
            <person name="Lipzen A."/>
            <person name="Henrissat B."/>
            <person name="Riley R."/>
            <person name="Ahrendt S."/>
            <person name="Nagy L.G."/>
            <person name="Grigoriev I.V."/>
            <person name="Martin F."/>
            <person name="Rosso M.N."/>
        </authorList>
    </citation>
    <scope>NUCLEOTIDE SEQUENCE</scope>
    <source>
        <strain evidence="1">CBS 384.51</strain>
    </source>
</reference>
<gene>
    <name evidence="1" type="ORF">BDY19DRAFT_907909</name>
</gene>
<evidence type="ECO:0000313" key="1">
    <source>
        <dbReference type="EMBL" id="KAI0087049.1"/>
    </source>
</evidence>
<organism evidence="1 2">
    <name type="scientific">Irpex rosettiformis</name>
    <dbReference type="NCBI Taxonomy" id="378272"/>
    <lineage>
        <taxon>Eukaryota</taxon>
        <taxon>Fungi</taxon>
        <taxon>Dikarya</taxon>
        <taxon>Basidiomycota</taxon>
        <taxon>Agaricomycotina</taxon>
        <taxon>Agaricomycetes</taxon>
        <taxon>Polyporales</taxon>
        <taxon>Irpicaceae</taxon>
        <taxon>Irpex</taxon>
    </lineage>
</organism>
<proteinExistence type="predicted"/>
<dbReference type="Proteomes" id="UP001055072">
    <property type="component" value="Unassembled WGS sequence"/>
</dbReference>
<accession>A0ACB8TYJ0</accession>
<comment type="caution">
    <text evidence="1">The sequence shown here is derived from an EMBL/GenBank/DDBJ whole genome shotgun (WGS) entry which is preliminary data.</text>
</comment>
<evidence type="ECO:0000313" key="2">
    <source>
        <dbReference type="Proteomes" id="UP001055072"/>
    </source>
</evidence>
<dbReference type="EMBL" id="MU274920">
    <property type="protein sequence ID" value="KAI0087049.1"/>
    <property type="molecule type" value="Genomic_DNA"/>
</dbReference>
<keyword evidence="2" id="KW-1185">Reference proteome</keyword>